<evidence type="ECO:0000313" key="3">
    <source>
        <dbReference type="Proteomes" id="UP000692954"/>
    </source>
</evidence>
<keyword evidence="3" id="KW-1185">Reference proteome</keyword>
<proteinExistence type="predicted"/>
<accession>A0A8S1RK86</accession>
<evidence type="ECO:0008006" key="4">
    <source>
        <dbReference type="Google" id="ProtNLM"/>
    </source>
</evidence>
<evidence type="ECO:0000256" key="1">
    <source>
        <dbReference type="SAM" id="MobiDB-lite"/>
    </source>
</evidence>
<dbReference type="OrthoDB" id="317013at2759"/>
<comment type="caution">
    <text evidence="2">The sequence shown here is derived from an EMBL/GenBank/DDBJ whole genome shotgun (WGS) entry which is preliminary data.</text>
</comment>
<sequence>MSSSSFSKLQDDDDYKICCSIHNRPANFCLNEYCNESRIFCPKCLNEGKHTHLSSICYFTEMLEVIQNKKDKIQSIIELLNYLIEQILSFENKLKQKYNISKEELFLMNHNQLSTFIDHILKNENEFNNILSTLKINFNSINETFSQSSQTLQLDLNQYSWNNLKQKQTKPQQNTVNIVKNDKQSNDNIISNQNTKKPQEDQSKIDQQKVEQDAYNQQIQNQQNTSQQQLKENSAFYREKKRQENISQKQLFGFFGQKQNNQQKVELDVYNQQIHFKLPINHQELQKNQQKYPIALFLGSAGVGKTSIIKTIFSGYIINLKEFQLYPARIDDSLIYNFVDTKAFDFESNIDEREQQIKLYQSIFYKYPNKVGSLFVVVNFERTDLMKKKLLSIYKFFRKFSSIIFKKRDTKK</sequence>
<dbReference type="Proteomes" id="UP000692954">
    <property type="component" value="Unassembled WGS sequence"/>
</dbReference>
<evidence type="ECO:0000313" key="2">
    <source>
        <dbReference type="EMBL" id="CAD8127692.1"/>
    </source>
</evidence>
<gene>
    <name evidence="2" type="ORF">PSON_ATCC_30995.1.T1790018</name>
</gene>
<dbReference type="EMBL" id="CAJJDN010000179">
    <property type="protein sequence ID" value="CAD8127692.1"/>
    <property type="molecule type" value="Genomic_DNA"/>
</dbReference>
<feature type="compositionally biased region" description="Polar residues" evidence="1">
    <location>
        <begin position="186"/>
        <end position="196"/>
    </location>
</feature>
<protein>
    <recommendedName>
        <fullName evidence="4">G domain-containing protein</fullName>
    </recommendedName>
</protein>
<dbReference type="AlphaFoldDB" id="A0A8S1RK86"/>
<feature type="compositionally biased region" description="Polar residues" evidence="1">
    <location>
        <begin position="165"/>
        <end position="178"/>
    </location>
</feature>
<organism evidence="2 3">
    <name type="scientific">Paramecium sonneborni</name>
    <dbReference type="NCBI Taxonomy" id="65129"/>
    <lineage>
        <taxon>Eukaryota</taxon>
        <taxon>Sar</taxon>
        <taxon>Alveolata</taxon>
        <taxon>Ciliophora</taxon>
        <taxon>Intramacronucleata</taxon>
        <taxon>Oligohymenophorea</taxon>
        <taxon>Peniculida</taxon>
        <taxon>Parameciidae</taxon>
        <taxon>Paramecium</taxon>
    </lineage>
</organism>
<feature type="compositionally biased region" description="Basic and acidic residues" evidence="1">
    <location>
        <begin position="197"/>
        <end position="212"/>
    </location>
</feature>
<feature type="region of interest" description="Disordered" evidence="1">
    <location>
        <begin position="165"/>
        <end position="230"/>
    </location>
</feature>
<name>A0A8S1RK86_9CILI</name>
<reference evidence="2" key="1">
    <citation type="submission" date="2021-01" db="EMBL/GenBank/DDBJ databases">
        <authorList>
            <consortium name="Genoscope - CEA"/>
            <person name="William W."/>
        </authorList>
    </citation>
    <scope>NUCLEOTIDE SEQUENCE</scope>
</reference>
<feature type="compositionally biased region" description="Low complexity" evidence="1">
    <location>
        <begin position="213"/>
        <end position="230"/>
    </location>
</feature>